<evidence type="ECO:0000256" key="9">
    <source>
        <dbReference type="ARBA" id="ARBA00022533"/>
    </source>
</evidence>
<feature type="active site" evidence="14">
    <location>
        <position position="177"/>
    </location>
</feature>
<comment type="cofactor">
    <cofactor evidence="1">
        <name>Mg(2+)</name>
        <dbReference type="ChEBI" id="CHEBI:18420"/>
    </cofactor>
</comment>
<evidence type="ECO:0000256" key="3">
    <source>
        <dbReference type="ARBA" id="ARBA00004496"/>
    </source>
</evidence>
<dbReference type="PROSITE" id="PS00393">
    <property type="entry name" value="PEPCASE_2"/>
    <property type="match status" value="1"/>
</dbReference>
<organism evidence="16 17">
    <name type="scientific">Zea mays</name>
    <name type="common">Maize</name>
    <dbReference type="NCBI Taxonomy" id="4577"/>
    <lineage>
        <taxon>Eukaryota</taxon>
        <taxon>Viridiplantae</taxon>
        <taxon>Streptophyta</taxon>
        <taxon>Embryophyta</taxon>
        <taxon>Tracheophyta</taxon>
        <taxon>Spermatophyta</taxon>
        <taxon>Magnoliopsida</taxon>
        <taxon>Liliopsida</taxon>
        <taxon>Poales</taxon>
        <taxon>Poaceae</taxon>
        <taxon>PACMAD clade</taxon>
        <taxon>Panicoideae</taxon>
        <taxon>Andropogonodae</taxon>
        <taxon>Andropogoneae</taxon>
        <taxon>Tripsacinae</taxon>
        <taxon>Zea</taxon>
    </lineage>
</organism>
<evidence type="ECO:0000256" key="14">
    <source>
        <dbReference type="PROSITE-ProRule" id="PRU10111"/>
    </source>
</evidence>
<keyword evidence="10" id="KW-0460">Magnesium</keyword>
<keyword evidence="16" id="KW-0670">Pyruvate</keyword>
<dbReference type="GO" id="GO:0015977">
    <property type="term" value="P:carbon fixation"/>
    <property type="evidence" value="ECO:0007669"/>
    <property type="project" value="UniProtKB-KW"/>
</dbReference>
<dbReference type="NCBIfam" id="NF000584">
    <property type="entry name" value="PRK00009.1"/>
    <property type="match status" value="1"/>
</dbReference>
<dbReference type="InterPro" id="IPR015813">
    <property type="entry name" value="Pyrv/PenolPyrv_kinase-like_dom"/>
</dbReference>
<dbReference type="ExpressionAtlas" id="A0A3L6DCW6">
    <property type="expression patterns" value="baseline and differential"/>
</dbReference>
<dbReference type="SUPFAM" id="SSF51621">
    <property type="entry name" value="Phosphoenolpyruvate/pyruvate domain"/>
    <property type="match status" value="1"/>
</dbReference>
<evidence type="ECO:0000256" key="4">
    <source>
        <dbReference type="ARBA" id="ARBA00008346"/>
    </source>
</evidence>
<dbReference type="Proteomes" id="UP000251960">
    <property type="component" value="Chromosome 9"/>
</dbReference>
<dbReference type="HAMAP" id="MF_00595">
    <property type="entry name" value="PEPcase_type1"/>
    <property type="match status" value="1"/>
</dbReference>
<dbReference type="PANTHER" id="PTHR30523:SF5">
    <property type="entry name" value="PHOSPHOENOLPYRUVATE CARBOXYLASE 1"/>
    <property type="match status" value="1"/>
</dbReference>
<dbReference type="FunFam" id="1.20.1440.90:FF:000001">
    <property type="entry name" value="Phosphoenolpyruvate carboxylase 1"/>
    <property type="match status" value="1"/>
</dbReference>
<evidence type="ECO:0000256" key="13">
    <source>
        <dbReference type="ARBA" id="ARBA00048995"/>
    </source>
</evidence>
<evidence type="ECO:0000313" key="16">
    <source>
        <dbReference type="EMBL" id="PWZ06450.1"/>
    </source>
</evidence>
<dbReference type="AlphaFoldDB" id="A0A3L6DCW6"/>
<accession>A0A3L6DCW6</accession>
<dbReference type="PROSITE" id="PS00781">
    <property type="entry name" value="PEPCASE_1"/>
    <property type="match status" value="1"/>
</dbReference>
<gene>
    <name evidence="16" type="primary">PEP1_1</name>
    <name evidence="16" type="ORF">Zm00014a_018772</name>
</gene>
<comment type="subunit">
    <text evidence="5">Homotetramer.</text>
</comment>
<dbReference type="GO" id="GO:0006099">
    <property type="term" value="P:tricarboxylic acid cycle"/>
    <property type="evidence" value="ECO:0007669"/>
    <property type="project" value="InterPro"/>
</dbReference>
<comment type="catalytic activity">
    <reaction evidence="13">
        <text>oxaloacetate + phosphate = phosphoenolpyruvate + hydrogencarbonate</text>
        <dbReference type="Rhea" id="RHEA:28370"/>
        <dbReference type="ChEBI" id="CHEBI:16452"/>
        <dbReference type="ChEBI" id="CHEBI:17544"/>
        <dbReference type="ChEBI" id="CHEBI:43474"/>
        <dbReference type="ChEBI" id="CHEBI:58702"/>
        <dbReference type="EC" id="4.1.1.31"/>
    </reaction>
</comment>
<dbReference type="GO" id="GO:0008964">
    <property type="term" value="F:phosphoenolpyruvate carboxylase activity"/>
    <property type="evidence" value="ECO:0007669"/>
    <property type="project" value="UniProtKB-EC"/>
</dbReference>
<evidence type="ECO:0000256" key="8">
    <source>
        <dbReference type="ARBA" id="ARBA00022531"/>
    </source>
</evidence>
<keyword evidence="9" id="KW-0021">Allosteric enzyme</keyword>
<dbReference type="GO" id="GO:0005737">
    <property type="term" value="C:cytoplasm"/>
    <property type="evidence" value="ECO:0007669"/>
    <property type="project" value="UniProtKB-SubCell"/>
</dbReference>
<dbReference type="EMBL" id="NCVQ01000010">
    <property type="protein sequence ID" value="PWZ06450.1"/>
    <property type="molecule type" value="Genomic_DNA"/>
</dbReference>
<dbReference type="GO" id="GO:0015979">
    <property type="term" value="P:photosynthesis"/>
    <property type="evidence" value="ECO:0007669"/>
    <property type="project" value="UniProtKB-KW"/>
</dbReference>
<evidence type="ECO:0000256" key="2">
    <source>
        <dbReference type="ARBA" id="ARBA00003774"/>
    </source>
</evidence>
<protein>
    <recommendedName>
        <fullName evidence="6">phosphoenolpyruvate carboxylase</fullName>
        <ecNumber evidence="6">4.1.1.31</ecNumber>
    </recommendedName>
</protein>
<dbReference type="Pfam" id="PF00311">
    <property type="entry name" value="PEPcase"/>
    <property type="match status" value="1"/>
</dbReference>
<dbReference type="Gene3D" id="1.20.1440.90">
    <property type="entry name" value="Phosphoenolpyruvate/pyruvate domain"/>
    <property type="match status" value="1"/>
</dbReference>
<evidence type="ECO:0000256" key="5">
    <source>
        <dbReference type="ARBA" id="ARBA00011881"/>
    </source>
</evidence>
<dbReference type="EC" id="4.1.1.31" evidence="6"/>
<evidence type="ECO:0000256" key="6">
    <source>
        <dbReference type="ARBA" id="ARBA00012305"/>
    </source>
</evidence>
<reference evidence="16 17" key="1">
    <citation type="journal article" date="2018" name="Nat. Genet.">
        <title>Extensive intraspecific gene order and gene structural variations between Mo17 and other maize genomes.</title>
        <authorList>
            <person name="Sun S."/>
            <person name="Zhou Y."/>
            <person name="Chen J."/>
            <person name="Shi J."/>
            <person name="Zhao H."/>
            <person name="Zhao H."/>
            <person name="Song W."/>
            <person name="Zhang M."/>
            <person name="Cui Y."/>
            <person name="Dong X."/>
            <person name="Liu H."/>
            <person name="Ma X."/>
            <person name="Jiao Y."/>
            <person name="Wang B."/>
            <person name="Wei X."/>
            <person name="Stein J.C."/>
            <person name="Glaubitz J.C."/>
            <person name="Lu F."/>
            <person name="Yu G."/>
            <person name="Liang C."/>
            <person name="Fengler K."/>
            <person name="Li B."/>
            <person name="Rafalski A."/>
            <person name="Schnable P.S."/>
            <person name="Ware D.H."/>
            <person name="Buckler E.S."/>
            <person name="Lai J."/>
        </authorList>
    </citation>
    <scope>NUCLEOTIDE SEQUENCE [LARGE SCALE GENOMIC DNA]</scope>
    <source>
        <strain evidence="17">cv. Missouri 17</strain>
        <tissue evidence="16">Seedling</tissue>
    </source>
</reference>
<keyword evidence="12" id="KW-0120">Carbon dioxide fixation</keyword>
<sequence>MASTKAPGPGEKHHSIDAQLRQLVPGKVSEDDKLIEYDALLVDRFLNILQDLHGPSLREFVQECYEVSADYEGKGDTTKLGELGAKLTGLAPADAILVASSILHMLNLANLAEEVQIAHRRRNSKLKKGGFADEGSATTESDIEETLKRLVSEVGKSPEEVFEALKNQTVDLVFTAHPTQSARRSLLQKNARIRNCLTQLNAKDITDDDKQELDEALQREIQAAFRTDEIRRAQPTPQDEMRYGMSYIHETVWKGVPKFLRRVDTALKNIGINERLPYNVSLIRFSSWMGGDRDGNPRVTPEVTRDVCLLARMMAANLYIDQIEELMFELSMWRCNDELRVRAEELHSSSGSKVTKYYIEFWKQIPPNEPYRVILGHVRDKLYNTRERARHLLASGVSEISAESSFTSIEEFLEPLELCYKSLCDCGDKAIADGSLLDLLRQVFTFGLSLVKLDIRQESERHTDVIDAITTHLGIGSYREWSEDKRQEWLLSELRGKRPLLPPDLPQTDEIADVIGAFHVLAELPPDSFGPYIISMATAPSDVLAVELLQRECGVRQPLPVVPLFERLADLQSAPASVERLFSVDWYMDRIKGKQQVMVGYSDSGKDAGRLSAAWQLYRAQEEMAQVAKRYGVKLTLFHGRGGTVGRGGGPTHLAILSQPPDTINGSIRVTVQGEVIEFCFGEEHLCFQTLQRFTAATLEHGMHPPVSPKPEWRKLMDEMAVVATEEYRSVVVKEPRFVEYFRSATPETEYGRMNIGSRPAKRRPGGGITTLRAIPWIFSWTQTRFHLPVWLGVGAAFKFAIDKDVRNFQVLKEMYNEWPFFRVTLDLLEMVFAKGDPGIAGLYDELLVAEELKPFGKQLRDKYVETQQLLLQIAGHKDILEGDPFLKQGLVLRNPYITTLNVFQAYTLKRIRDPNFKVTPQPPLSKEFADENKPAGLVKLNPASEYPPGLEDTLILTMKGIAAGMQNTG</sequence>
<dbReference type="InterPro" id="IPR018129">
    <property type="entry name" value="PEP_COase_Lys_AS"/>
</dbReference>
<evidence type="ECO:0000256" key="1">
    <source>
        <dbReference type="ARBA" id="ARBA00001946"/>
    </source>
</evidence>
<feature type="active site" evidence="15">
    <location>
        <position position="606"/>
    </location>
</feature>
<evidence type="ECO:0000256" key="12">
    <source>
        <dbReference type="ARBA" id="ARBA00023300"/>
    </source>
</evidence>
<evidence type="ECO:0000256" key="15">
    <source>
        <dbReference type="PROSITE-ProRule" id="PRU10112"/>
    </source>
</evidence>
<dbReference type="PRINTS" id="PR00150">
    <property type="entry name" value="PEPCARBXLASE"/>
</dbReference>
<evidence type="ECO:0000313" key="17">
    <source>
        <dbReference type="Proteomes" id="UP000251960"/>
    </source>
</evidence>
<dbReference type="InterPro" id="IPR033129">
    <property type="entry name" value="PEPCASE_His_AS"/>
</dbReference>
<proteinExistence type="inferred from homology"/>
<comment type="caution">
    <text evidence="16">The sequence shown here is derived from an EMBL/GenBank/DDBJ whole genome shotgun (WGS) entry which is preliminary data.</text>
</comment>
<comment type="similarity">
    <text evidence="4">Belongs to the PEPCase type 1 family.</text>
</comment>
<evidence type="ECO:0000256" key="10">
    <source>
        <dbReference type="ARBA" id="ARBA00022842"/>
    </source>
</evidence>
<name>A0A3L6DCW6_MAIZE</name>
<dbReference type="InterPro" id="IPR021135">
    <property type="entry name" value="PEP_COase"/>
</dbReference>
<comment type="subcellular location">
    <subcellularLocation>
        <location evidence="3">Cytoplasm</location>
    </subcellularLocation>
</comment>
<keyword evidence="7" id="KW-0963">Cytoplasm</keyword>
<dbReference type="PANTHER" id="PTHR30523">
    <property type="entry name" value="PHOSPHOENOLPYRUVATE CARBOXYLASE"/>
    <property type="match status" value="1"/>
</dbReference>
<comment type="function">
    <text evidence="2">Through the carboxylation of phosphoenolpyruvate (PEP) it forms oxaloacetate, a four-carbon dicarboxylic acid source for the tricarboxylic acid cycle.</text>
</comment>
<dbReference type="InterPro" id="IPR022805">
    <property type="entry name" value="PEP_COase_bac/pln-type"/>
</dbReference>
<keyword evidence="8" id="KW-0602">Photosynthesis</keyword>
<keyword evidence="11" id="KW-0456">Lyase</keyword>
<evidence type="ECO:0000256" key="7">
    <source>
        <dbReference type="ARBA" id="ARBA00022490"/>
    </source>
</evidence>
<evidence type="ECO:0000256" key="11">
    <source>
        <dbReference type="ARBA" id="ARBA00023239"/>
    </source>
</evidence>